<organism evidence="1 2">
    <name type="scientific">Panagrolaimus sp. JU765</name>
    <dbReference type="NCBI Taxonomy" id="591449"/>
    <lineage>
        <taxon>Eukaryota</taxon>
        <taxon>Metazoa</taxon>
        <taxon>Ecdysozoa</taxon>
        <taxon>Nematoda</taxon>
        <taxon>Chromadorea</taxon>
        <taxon>Rhabditida</taxon>
        <taxon>Tylenchina</taxon>
        <taxon>Panagrolaimomorpha</taxon>
        <taxon>Panagrolaimoidea</taxon>
        <taxon>Panagrolaimidae</taxon>
        <taxon>Panagrolaimus</taxon>
    </lineage>
</organism>
<evidence type="ECO:0000313" key="2">
    <source>
        <dbReference type="WBParaSite" id="JU765_v2.g1270.t1"/>
    </source>
</evidence>
<accession>A0AC34Q4I5</accession>
<dbReference type="Proteomes" id="UP000887576">
    <property type="component" value="Unplaced"/>
</dbReference>
<name>A0AC34Q4I5_9BILA</name>
<dbReference type="WBParaSite" id="JU765_v2.g1270.t1">
    <property type="protein sequence ID" value="JU765_v2.g1270.t1"/>
    <property type="gene ID" value="JU765_v2.g1270"/>
</dbReference>
<sequence length="158" mass="18485">CIGIDVLEDGDAYVFKAAQQIFQPDPLFAKVYSMPAETLGLERKVGEGIFPLRRCTTAKERRAQQYERYIQKCIDILSDPTSPDYDEATLVILNYYKRIHGRLKYLRDRLKLEEQRDDMRDDYRFASMALDRLCLIMFTFFIAVCIAIIFVSPPYLYA</sequence>
<protein>
    <submittedName>
        <fullName evidence="2">Uncharacterized protein</fullName>
    </submittedName>
</protein>
<proteinExistence type="predicted"/>
<reference evidence="2" key="1">
    <citation type="submission" date="2022-11" db="UniProtKB">
        <authorList>
            <consortium name="WormBaseParasite"/>
        </authorList>
    </citation>
    <scope>IDENTIFICATION</scope>
</reference>
<evidence type="ECO:0000313" key="1">
    <source>
        <dbReference type="Proteomes" id="UP000887576"/>
    </source>
</evidence>